<protein>
    <submittedName>
        <fullName evidence="1">Uncharacterized protein</fullName>
    </submittedName>
</protein>
<reference evidence="1" key="1">
    <citation type="submission" date="2018-11" db="EMBL/GenBank/DDBJ databases">
        <title>The sequence and de novo assembly of Larimichthys crocea genome using PacBio and Hi-C technologies.</title>
        <authorList>
            <person name="Xu P."/>
            <person name="Chen B."/>
            <person name="Zhou Z."/>
            <person name="Ke Q."/>
            <person name="Wu Y."/>
            <person name="Bai H."/>
            <person name="Pu F."/>
        </authorList>
    </citation>
    <scope>NUCLEOTIDE SEQUENCE</scope>
    <source>
        <tissue evidence="1">Muscle</tissue>
    </source>
</reference>
<dbReference type="Proteomes" id="UP000793456">
    <property type="component" value="Chromosome XVIII"/>
</dbReference>
<evidence type="ECO:0000313" key="1">
    <source>
        <dbReference type="EMBL" id="TMS07330.1"/>
    </source>
</evidence>
<sequence>MKEPQPLYFVLELIKVQQPSEYNRETWAMSDEERLKAVPILHGQGNKFYKQGQFQEATQKYKEAIICIKNVQTKEKAWEVPWLKLEKMANTLTLNYCQCLLRMEEYYEVIEHTSDIINQHPGAAKAFFLRGKAHMEVWNEAEARQDFSRVLDLDPGMKKAIKKELALLNMRMEEKNQEDRNKYKGMF</sequence>
<gene>
    <name evidence="1" type="ORF">E3U43_011423</name>
</gene>
<proteinExistence type="predicted"/>
<accession>A0ACD3QJH1</accession>
<evidence type="ECO:0000313" key="2">
    <source>
        <dbReference type="Proteomes" id="UP000793456"/>
    </source>
</evidence>
<organism evidence="1 2">
    <name type="scientific">Larimichthys crocea</name>
    <name type="common">Large yellow croaker</name>
    <name type="synonym">Pseudosciaena crocea</name>
    <dbReference type="NCBI Taxonomy" id="215358"/>
    <lineage>
        <taxon>Eukaryota</taxon>
        <taxon>Metazoa</taxon>
        <taxon>Chordata</taxon>
        <taxon>Craniata</taxon>
        <taxon>Vertebrata</taxon>
        <taxon>Euteleostomi</taxon>
        <taxon>Actinopterygii</taxon>
        <taxon>Neopterygii</taxon>
        <taxon>Teleostei</taxon>
        <taxon>Neoteleostei</taxon>
        <taxon>Acanthomorphata</taxon>
        <taxon>Eupercaria</taxon>
        <taxon>Sciaenidae</taxon>
        <taxon>Larimichthys</taxon>
    </lineage>
</organism>
<comment type="caution">
    <text evidence="1">The sequence shown here is derived from an EMBL/GenBank/DDBJ whole genome shotgun (WGS) entry which is preliminary data.</text>
</comment>
<name>A0ACD3QJH1_LARCR</name>
<dbReference type="EMBL" id="CM011691">
    <property type="protein sequence ID" value="TMS07330.1"/>
    <property type="molecule type" value="Genomic_DNA"/>
</dbReference>
<keyword evidence="2" id="KW-1185">Reference proteome</keyword>